<keyword evidence="6" id="KW-0238">DNA-binding</keyword>
<dbReference type="Gene3D" id="3.90.1680.10">
    <property type="entry name" value="SOS response associated peptidase-like"/>
    <property type="match status" value="1"/>
</dbReference>
<evidence type="ECO:0000313" key="10">
    <source>
        <dbReference type="Proteomes" id="UP001500368"/>
    </source>
</evidence>
<evidence type="ECO:0000256" key="6">
    <source>
        <dbReference type="ARBA" id="ARBA00023125"/>
    </source>
</evidence>
<protein>
    <recommendedName>
        <fullName evidence="8">Abasic site processing protein</fullName>
        <ecNumber evidence="8">3.4.-.-</ecNumber>
    </recommendedName>
</protein>
<evidence type="ECO:0000256" key="8">
    <source>
        <dbReference type="RuleBase" id="RU364100"/>
    </source>
</evidence>
<accession>A0ABP9G3P5</accession>
<dbReference type="Proteomes" id="UP001500368">
    <property type="component" value="Unassembled WGS sequence"/>
</dbReference>
<evidence type="ECO:0000256" key="2">
    <source>
        <dbReference type="ARBA" id="ARBA00022670"/>
    </source>
</evidence>
<dbReference type="InterPro" id="IPR003738">
    <property type="entry name" value="SRAP"/>
</dbReference>
<keyword evidence="7" id="KW-0456">Lyase</keyword>
<evidence type="ECO:0000256" key="3">
    <source>
        <dbReference type="ARBA" id="ARBA00022763"/>
    </source>
</evidence>
<gene>
    <name evidence="9" type="ORF">GCM10025790_25340</name>
</gene>
<evidence type="ECO:0000256" key="7">
    <source>
        <dbReference type="ARBA" id="ARBA00023239"/>
    </source>
</evidence>
<dbReference type="EMBL" id="BAABLW010000007">
    <property type="protein sequence ID" value="GAA4926351.1"/>
    <property type="molecule type" value="Genomic_DNA"/>
</dbReference>
<comment type="caution">
    <text evidence="9">The sequence shown here is derived from an EMBL/GenBank/DDBJ whole genome shotgun (WGS) entry which is preliminary data.</text>
</comment>
<proteinExistence type="inferred from homology"/>
<reference evidence="10" key="1">
    <citation type="journal article" date="2019" name="Int. J. Syst. Evol. Microbiol.">
        <title>The Global Catalogue of Microorganisms (GCM) 10K type strain sequencing project: providing services to taxonomists for standard genome sequencing and annotation.</title>
        <authorList>
            <consortium name="The Broad Institute Genomics Platform"/>
            <consortium name="The Broad Institute Genome Sequencing Center for Infectious Disease"/>
            <person name="Wu L."/>
            <person name="Ma J."/>
        </authorList>
    </citation>
    <scope>NUCLEOTIDE SEQUENCE [LARGE SCALE GENOMIC DNA]</scope>
    <source>
        <strain evidence="10">JCM 19129</strain>
    </source>
</reference>
<dbReference type="RefSeq" id="WP_345478371.1">
    <property type="nucleotide sequence ID" value="NZ_BAABLW010000007.1"/>
</dbReference>
<keyword evidence="10" id="KW-1185">Reference proteome</keyword>
<dbReference type="PANTHER" id="PTHR13604">
    <property type="entry name" value="DC12-RELATED"/>
    <property type="match status" value="1"/>
</dbReference>
<dbReference type="Pfam" id="PF02586">
    <property type="entry name" value="SRAP"/>
    <property type="match status" value="1"/>
</dbReference>
<keyword evidence="4 8" id="KW-0378">Hydrolase</keyword>
<dbReference type="PANTHER" id="PTHR13604:SF0">
    <property type="entry name" value="ABASIC SITE PROCESSING PROTEIN HMCES"/>
    <property type="match status" value="1"/>
</dbReference>
<evidence type="ECO:0000313" key="9">
    <source>
        <dbReference type="EMBL" id="GAA4926351.1"/>
    </source>
</evidence>
<dbReference type="InterPro" id="IPR036590">
    <property type="entry name" value="SRAP-like"/>
</dbReference>
<sequence>MCGRYVMARATGDLAAELELTSQPEFDFAPHWNIAPTSAVPILLERTDQGHQLRELHLARWGLLPRWAKNLAFSARTFNARSETVTQKPAFRDAVTRRRAVVPVESYYEWHTETDGDGKARKRPFAVRPADGSLMLFAGLYEWWKDPAAGPDQNPWLLSTTILTTSAPQGTNGSLNALQQLHNRTPLALSWEDARAWMNPATLDRAVVETLLEEMQDRLPAVAAGWEIYEVSAAVGNVRNNDAALAVPLTS</sequence>
<keyword evidence="2 8" id="KW-0645">Protease</keyword>
<keyword evidence="5" id="KW-0190">Covalent protein-DNA linkage</keyword>
<dbReference type="EC" id="3.4.-.-" evidence="8"/>
<evidence type="ECO:0000256" key="4">
    <source>
        <dbReference type="ARBA" id="ARBA00022801"/>
    </source>
</evidence>
<organism evidence="9 10">
    <name type="scientific">Nesterenkonia rhizosphaerae</name>
    <dbReference type="NCBI Taxonomy" id="1348272"/>
    <lineage>
        <taxon>Bacteria</taxon>
        <taxon>Bacillati</taxon>
        <taxon>Actinomycetota</taxon>
        <taxon>Actinomycetes</taxon>
        <taxon>Micrococcales</taxon>
        <taxon>Micrococcaceae</taxon>
        <taxon>Nesterenkonia</taxon>
    </lineage>
</organism>
<evidence type="ECO:0000256" key="5">
    <source>
        <dbReference type="ARBA" id="ARBA00023124"/>
    </source>
</evidence>
<dbReference type="SUPFAM" id="SSF143081">
    <property type="entry name" value="BB1717-like"/>
    <property type="match status" value="1"/>
</dbReference>
<comment type="similarity">
    <text evidence="1 8">Belongs to the SOS response-associated peptidase family.</text>
</comment>
<evidence type="ECO:0000256" key="1">
    <source>
        <dbReference type="ARBA" id="ARBA00008136"/>
    </source>
</evidence>
<name>A0ABP9G3P5_9MICC</name>
<keyword evidence="3" id="KW-0227">DNA damage</keyword>